<proteinExistence type="predicted"/>
<protein>
    <submittedName>
        <fullName evidence="1">Uncharacterized protein</fullName>
    </submittedName>
</protein>
<dbReference type="AlphaFoldDB" id="A1DIV3"/>
<dbReference type="KEGG" id="nfi:NFIA_092710"/>
<evidence type="ECO:0000313" key="2">
    <source>
        <dbReference type="Proteomes" id="UP000006702"/>
    </source>
</evidence>
<dbReference type="VEuPathDB" id="FungiDB:NFIA_092710"/>
<organism evidence="1 2">
    <name type="scientific">Neosartorya fischeri (strain ATCC 1020 / DSM 3700 / CBS 544.65 / FGSC A1164 / JCM 1740 / NRRL 181 / WB 181)</name>
    <name type="common">Aspergillus fischerianus</name>
    <dbReference type="NCBI Taxonomy" id="331117"/>
    <lineage>
        <taxon>Eukaryota</taxon>
        <taxon>Fungi</taxon>
        <taxon>Dikarya</taxon>
        <taxon>Ascomycota</taxon>
        <taxon>Pezizomycotina</taxon>
        <taxon>Eurotiomycetes</taxon>
        <taxon>Eurotiomycetidae</taxon>
        <taxon>Eurotiales</taxon>
        <taxon>Aspergillaceae</taxon>
        <taxon>Aspergillus</taxon>
        <taxon>Aspergillus subgen. Fumigati</taxon>
    </lineage>
</organism>
<dbReference type="eggNOG" id="ENOG502SYD2">
    <property type="taxonomic scope" value="Eukaryota"/>
</dbReference>
<gene>
    <name evidence="1" type="ORF">NFIA_092710</name>
</gene>
<reference evidence="2" key="1">
    <citation type="journal article" date="2008" name="PLoS Genet.">
        <title>Genomic islands in the pathogenic filamentous fungus Aspergillus fumigatus.</title>
        <authorList>
            <person name="Fedorova N.D."/>
            <person name="Khaldi N."/>
            <person name="Joardar V.S."/>
            <person name="Maiti R."/>
            <person name="Amedeo P."/>
            <person name="Anderson M.J."/>
            <person name="Crabtree J."/>
            <person name="Silva J.C."/>
            <person name="Badger J.H."/>
            <person name="Albarraq A."/>
            <person name="Angiuoli S."/>
            <person name="Bussey H."/>
            <person name="Bowyer P."/>
            <person name="Cotty P.J."/>
            <person name="Dyer P.S."/>
            <person name="Egan A."/>
            <person name="Galens K."/>
            <person name="Fraser-Liggett C.M."/>
            <person name="Haas B.J."/>
            <person name="Inman J.M."/>
            <person name="Kent R."/>
            <person name="Lemieux S."/>
            <person name="Malavazi I."/>
            <person name="Orvis J."/>
            <person name="Roemer T."/>
            <person name="Ronning C.M."/>
            <person name="Sundaram J.P."/>
            <person name="Sutton G."/>
            <person name="Turner G."/>
            <person name="Venter J.C."/>
            <person name="White O.R."/>
            <person name="Whitty B.R."/>
            <person name="Youngman P."/>
            <person name="Wolfe K.H."/>
            <person name="Goldman G.H."/>
            <person name="Wortman J.R."/>
            <person name="Jiang B."/>
            <person name="Denning D.W."/>
            <person name="Nierman W.C."/>
        </authorList>
    </citation>
    <scope>NUCLEOTIDE SEQUENCE [LARGE SCALE GENOMIC DNA]</scope>
    <source>
        <strain evidence="2">ATCC 1020 / DSM 3700 / CBS 544.65 / FGSC A1164 / JCM 1740 / NRRL 181 / WB 181</strain>
    </source>
</reference>
<dbReference type="InterPro" id="IPR012334">
    <property type="entry name" value="Pectin_lyas_fold"/>
</dbReference>
<keyword evidence="2" id="KW-1185">Reference proteome</keyword>
<dbReference type="EMBL" id="DS027696">
    <property type="protein sequence ID" value="EAW19310.1"/>
    <property type="molecule type" value="Genomic_DNA"/>
</dbReference>
<accession>A1DIV3</accession>
<dbReference type="HOGENOM" id="CLU_831820_0_0_1"/>
<dbReference type="Proteomes" id="UP000006702">
    <property type="component" value="Unassembled WGS sequence"/>
</dbReference>
<name>A1DIV3_NEOFI</name>
<dbReference type="OrthoDB" id="1046782at2759"/>
<evidence type="ECO:0000313" key="1">
    <source>
        <dbReference type="EMBL" id="EAW19310.1"/>
    </source>
</evidence>
<sequence length="334" mass="37572">MLPCYLTDLKIPGLRIPGYISFTPTRDRSSGERRIICPLNALATERPAGVPLNVQTDISVFVGRGMLIESQGPTWLYGTASEHAQMYQYQLLNAANIYMGHLQTETPYYQPKPNASRPTHRATFPRIQLTWTARMTSVRTHHTQSNIWRRRYRHRHRHCHHNYKGSHRAERLTTTYPASLGVVGMAAAWRMGYRNFVVSDYDLDFYSISETKNICQVKFSPEYGAARPRPKTWSDILQSVTFFSDLDVLSTKYTNCIYTNAAAPSPGDGGTVSCDGLTLPCYVYTGPPMGCNPDMFFGWLTSVKPLVNCPVATMTSSVYTKTTAVTETLVTTIP</sequence>
<dbReference type="Gene3D" id="2.160.20.10">
    <property type="entry name" value="Single-stranded right-handed beta-helix, Pectin lyase-like"/>
    <property type="match status" value="1"/>
</dbReference>
<dbReference type="GeneID" id="4587765"/>
<dbReference type="RefSeq" id="XP_001261207.1">
    <property type="nucleotide sequence ID" value="XM_001261206.1"/>
</dbReference>